<dbReference type="InterPro" id="IPR013087">
    <property type="entry name" value="Znf_C2H2_type"/>
</dbReference>
<feature type="domain" description="C2H2-type" evidence="2">
    <location>
        <begin position="14"/>
        <end position="42"/>
    </location>
</feature>
<dbReference type="GO" id="GO:0008270">
    <property type="term" value="F:zinc ion binding"/>
    <property type="evidence" value="ECO:0007669"/>
    <property type="project" value="UniProtKB-KW"/>
</dbReference>
<dbReference type="AlphaFoldDB" id="A0A9P0G6U4"/>
<gene>
    <name evidence="3" type="ORF">PSYICH_LOCUS116</name>
</gene>
<dbReference type="Gene3D" id="3.30.160.60">
    <property type="entry name" value="Classic Zinc Finger"/>
    <property type="match status" value="2"/>
</dbReference>
<name>A0A9P0G6U4_9CUCU</name>
<evidence type="ECO:0000313" key="4">
    <source>
        <dbReference type="Proteomes" id="UP001153636"/>
    </source>
</evidence>
<proteinExistence type="predicted"/>
<dbReference type="PROSITE" id="PS50157">
    <property type="entry name" value="ZINC_FINGER_C2H2_2"/>
    <property type="match status" value="2"/>
</dbReference>
<reference evidence="3" key="1">
    <citation type="submission" date="2022-01" db="EMBL/GenBank/DDBJ databases">
        <authorList>
            <person name="King R."/>
        </authorList>
    </citation>
    <scope>NUCLEOTIDE SEQUENCE</scope>
</reference>
<keyword evidence="1" id="KW-0479">Metal-binding</keyword>
<dbReference type="EMBL" id="OV651813">
    <property type="protein sequence ID" value="CAH1099020.1"/>
    <property type="molecule type" value="Genomic_DNA"/>
</dbReference>
<evidence type="ECO:0000259" key="2">
    <source>
        <dbReference type="PROSITE" id="PS50157"/>
    </source>
</evidence>
<evidence type="ECO:0000256" key="1">
    <source>
        <dbReference type="PROSITE-ProRule" id="PRU00042"/>
    </source>
</evidence>
<organism evidence="3 4">
    <name type="scientific">Psylliodes chrysocephalus</name>
    <dbReference type="NCBI Taxonomy" id="3402493"/>
    <lineage>
        <taxon>Eukaryota</taxon>
        <taxon>Metazoa</taxon>
        <taxon>Ecdysozoa</taxon>
        <taxon>Arthropoda</taxon>
        <taxon>Hexapoda</taxon>
        <taxon>Insecta</taxon>
        <taxon>Pterygota</taxon>
        <taxon>Neoptera</taxon>
        <taxon>Endopterygota</taxon>
        <taxon>Coleoptera</taxon>
        <taxon>Polyphaga</taxon>
        <taxon>Cucujiformia</taxon>
        <taxon>Chrysomeloidea</taxon>
        <taxon>Chrysomelidae</taxon>
        <taxon>Galerucinae</taxon>
        <taxon>Alticini</taxon>
        <taxon>Psylliodes</taxon>
    </lineage>
</organism>
<accession>A0A9P0G6U4</accession>
<evidence type="ECO:0000313" key="3">
    <source>
        <dbReference type="EMBL" id="CAH1099020.1"/>
    </source>
</evidence>
<dbReference type="PANTHER" id="PTHR33936:SF24">
    <property type="entry name" value="C2H2-TYPE DOMAIN-CONTAINING PROTEIN"/>
    <property type="match status" value="1"/>
</dbReference>
<dbReference type="PANTHER" id="PTHR33936">
    <property type="entry name" value="PROTEIN CBG17840"/>
    <property type="match status" value="1"/>
</dbReference>
<dbReference type="Proteomes" id="UP001153636">
    <property type="component" value="Chromosome 1"/>
</dbReference>
<sequence length="789" mass="91962">MDPYLEDNEGTGLKVCTECGKRFLNISNLRRHARQVHPDKLQEIAPLFYKNKANFSFSCDICNKNFNIKSHLRHHMKKHIPEDAPSNPDEKPMKPSKKCPLCSFAIFKAVELQKHFEEVHEITINSKDMEFTSLQDFENWMKSIEKKTQSKFVKKGTRSFKDHTTTKYICHRAGHYVPRGKGLRNLKVKGSSKINGYCPASIKLIHYNNGLCYIHNIETHVGHSPDNNLEYLPLTKEDREQIASQIANKVPFEDILDGIRNSSTNSDVERIHLISRKDLYNIQKSFNLSSDLTNSSIDEISLESWVNALKNDNDCVIFYKPQGIVMDDHPLFENEDFILMIMTSVQCELLNKYGKHCICLDRALSVNGYNFELHTLLILDDISEGMPCAFCISNRSDQEVFKLFFWSIKEQTGIIQTKIFMSDANDSYFNAWKYIMGVPEERLFCLWHLDYAWKMNLKKIKSKEKQVIIYKKLRVLLKERDSGIFMKMINNFCEVSAEDPETKDFSKFFIDTYSANFDCWAHSYRLHSRINTDLHLERIHKTIKNIFLKGKNAKRIDVAISEIMRCFREKLLDRILFINKGKYFFKYLQSRHQDSLALNADIISTSEDGWVVPSQTSQETYLIQEVNQTCNCDIMCTECNNTCIHRYCCSCIDSCIKFNLCKHIHLLASWRKQSVSNNEIEGEDYVDNYIIQMDNHSNDNESEVIVHLAKRRLEDEKEELKKRVCSYLDAIQSAEELELAKKMLAPLTLSLSTEEMKLKPQTFITTDVTNLTDQYITYEPTNFQSLHQI</sequence>
<dbReference type="SUPFAM" id="SSF57667">
    <property type="entry name" value="beta-beta-alpha zinc fingers"/>
    <property type="match status" value="1"/>
</dbReference>
<feature type="domain" description="C2H2-type" evidence="2">
    <location>
        <begin position="57"/>
        <end position="84"/>
    </location>
</feature>
<dbReference type="PROSITE" id="PS00028">
    <property type="entry name" value="ZINC_FINGER_C2H2_1"/>
    <property type="match status" value="3"/>
</dbReference>
<dbReference type="SMART" id="SM00355">
    <property type="entry name" value="ZnF_C2H2"/>
    <property type="match status" value="3"/>
</dbReference>
<protein>
    <recommendedName>
        <fullName evidence="2">C2H2-type domain-containing protein</fullName>
    </recommendedName>
</protein>
<keyword evidence="4" id="KW-1185">Reference proteome</keyword>
<keyword evidence="1" id="KW-0862">Zinc</keyword>
<keyword evidence="1" id="KW-0863">Zinc-finger</keyword>
<dbReference type="InterPro" id="IPR036236">
    <property type="entry name" value="Znf_C2H2_sf"/>
</dbReference>
<dbReference type="OrthoDB" id="10031901at2759"/>
<dbReference type="InterPro" id="IPR052797">
    <property type="entry name" value="RegFact_GeneExpr_CellDeath"/>
</dbReference>